<keyword evidence="1" id="KW-0472">Membrane</keyword>
<accession>A0A2P8I4Q1</accession>
<dbReference type="RefSeq" id="WP_106618137.1">
    <property type="nucleotide sequence ID" value="NZ_PYAX01000009.1"/>
</dbReference>
<organism evidence="2 3">
    <name type="scientific">Saccharothrix carnea</name>
    <dbReference type="NCBI Taxonomy" id="1280637"/>
    <lineage>
        <taxon>Bacteria</taxon>
        <taxon>Bacillati</taxon>
        <taxon>Actinomycetota</taxon>
        <taxon>Actinomycetes</taxon>
        <taxon>Pseudonocardiales</taxon>
        <taxon>Pseudonocardiaceae</taxon>
        <taxon>Saccharothrix</taxon>
    </lineage>
</organism>
<gene>
    <name evidence="2" type="ORF">B0I31_109228</name>
</gene>
<dbReference type="EMBL" id="PYAX01000009">
    <property type="protein sequence ID" value="PSL53438.1"/>
    <property type="molecule type" value="Genomic_DNA"/>
</dbReference>
<dbReference type="OrthoDB" id="3695814at2"/>
<sequence length="220" mass="23826">MKGLRELLVDAVPDLPEVDRVAEVGRRVRRRRRTRGVVAAGVVVALTAGALVGTQWFGSVREESPVATAPPPIAVTPVLDCPPEPGHHVGWRGPDGPVAHESAVNALACVYGGGEGAYFRVEIGHDVANVVRAMNALAAEDEPYPGDYPRACTLIGWAQYVIVVGYPDGTRHDVGIDLNCGTLFRDDLVRYGDITRPLDEFAAIVRADGREFPYPHVDRW</sequence>
<keyword evidence="1" id="KW-1133">Transmembrane helix</keyword>
<protein>
    <submittedName>
        <fullName evidence="2">Uncharacterized protein</fullName>
    </submittedName>
</protein>
<evidence type="ECO:0000256" key="1">
    <source>
        <dbReference type="SAM" id="Phobius"/>
    </source>
</evidence>
<keyword evidence="3" id="KW-1185">Reference proteome</keyword>
<reference evidence="2 3" key="1">
    <citation type="submission" date="2018-03" db="EMBL/GenBank/DDBJ databases">
        <title>Genomic Encyclopedia of Type Strains, Phase III (KMG-III): the genomes of soil and plant-associated and newly described type strains.</title>
        <authorList>
            <person name="Whitman W."/>
        </authorList>
    </citation>
    <scope>NUCLEOTIDE SEQUENCE [LARGE SCALE GENOMIC DNA]</scope>
    <source>
        <strain evidence="2 3">CGMCC 4.7097</strain>
    </source>
</reference>
<dbReference type="Proteomes" id="UP000241118">
    <property type="component" value="Unassembled WGS sequence"/>
</dbReference>
<evidence type="ECO:0000313" key="2">
    <source>
        <dbReference type="EMBL" id="PSL53438.1"/>
    </source>
</evidence>
<feature type="transmembrane region" description="Helical" evidence="1">
    <location>
        <begin position="36"/>
        <end position="57"/>
    </location>
</feature>
<name>A0A2P8I4Q1_SACCR</name>
<dbReference type="AlphaFoldDB" id="A0A2P8I4Q1"/>
<comment type="caution">
    <text evidence="2">The sequence shown here is derived from an EMBL/GenBank/DDBJ whole genome shotgun (WGS) entry which is preliminary data.</text>
</comment>
<keyword evidence="1" id="KW-0812">Transmembrane</keyword>
<proteinExistence type="predicted"/>
<evidence type="ECO:0000313" key="3">
    <source>
        <dbReference type="Proteomes" id="UP000241118"/>
    </source>
</evidence>